<dbReference type="Proteomes" id="UP001321445">
    <property type="component" value="Chromosome"/>
</dbReference>
<gene>
    <name evidence="1" type="ORF">HCR_07880</name>
</gene>
<evidence type="ECO:0008006" key="3">
    <source>
        <dbReference type="Google" id="ProtNLM"/>
    </source>
</evidence>
<proteinExistence type="predicted"/>
<protein>
    <recommendedName>
        <fullName evidence="3">Apea-like HEPN domain-containing protein</fullName>
    </recommendedName>
</protein>
<evidence type="ECO:0000313" key="2">
    <source>
        <dbReference type="Proteomes" id="UP001321445"/>
    </source>
</evidence>
<name>A0ABN6WU10_9BACT</name>
<dbReference type="RefSeq" id="WP_286337669.1">
    <property type="nucleotide sequence ID" value="NZ_AP027370.1"/>
</dbReference>
<evidence type="ECO:0000313" key="1">
    <source>
        <dbReference type="EMBL" id="BDY12476.1"/>
    </source>
</evidence>
<keyword evidence="2" id="KW-1185">Reference proteome</keyword>
<organism evidence="1 2">
    <name type="scientific">Hydrogenimonas cancrithermarum</name>
    <dbReference type="NCBI Taxonomy" id="2993563"/>
    <lineage>
        <taxon>Bacteria</taxon>
        <taxon>Pseudomonadati</taxon>
        <taxon>Campylobacterota</taxon>
        <taxon>Epsilonproteobacteria</taxon>
        <taxon>Campylobacterales</taxon>
        <taxon>Hydrogenimonadaceae</taxon>
        <taxon>Hydrogenimonas</taxon>
    </lineage>
</organism>
<reference evidence="1 2" key="1">
    <citation type="submission" date="2023-03" db="EMBL/GenBank/DDBJ databases">
        <title>Description of Hydrogenimonas sp. ISO32.</title>
        <authorList>
            <person name="Mino S."/>
            <person name="Fukazawa S."/>
            <person name="Sawabe T."/>
        </authorList>
    </citation>
    <scope>NUCLEOTIDE SEQUENCE [LARGE SCALE GENOMIC DNA]</scope>
    <source>
        <strain evidence="1 2">ISO32</strain>
    </source>
</reference>
<dbReference type="EMBL" id="AP027370">
    <property type="protein sequence ID" value="BDY12476.1"/>
    <property type="molecule type" value="Genomic_DNA"/>
</dbReference>
<sequence>MNEAKWIMNKYSYQELKSTKIQSILYFGLIWSIFEDEVCRNNAKISDSRILALKLMENITLSVKRKISLIWNYFYERYTYENGDIKEIFINFKFNSNDDKEFVTYALQKRKNASYEEKTEALLRIIFRLRNNLLHGEKDVSKLYEQNNNFKYANKFLMLMVDKK</sequence>
<accession>A0ABN6WU10</accession>